<organism evidence="1 2">
    <name type="scientific">[Empedobacter] haloabium</name>
    <dbReference type="NCBI Taxonomy" id="592317"/>
    <lineage>
        <taxon>Bacteria</taxon>
        <taxon>Pseudomonadati</taxon>
        <taxon>Pseudomonadota</taxon>
        <taxon>Betaproteobacteria</taxon>
        <taxon>Burkholderiales</taxon>
        <taxon>Oxalobacteraceae</taxon>
        <taxon>Telluria group</taxon>
        <taxon>Telluria group incertae sedis</taxon>
    </lineage>
</organism>
<evidence type="ECO:0000313" key="1">
    <source>
        <dbReference type="EMBL" id="WUR15713.1"/>
    </source>
</evidence>
<accession>A0ABZ1USQ0</accession>
<keyword evidence="2" id="KW-1185">Reference proteome</keyword>
<dbReference type="Proteomes" id="UP000321323">
    <property type="component" value="Chromosome"/>
</dbReference>
<evidence type="ECO:0000313" key="2">
    <source>
        <dbReference type="Proteomes" id="UP000321323"/>
    </source>
</evidence>
<gene>
    <name evidence="1" type="ORF">E7V67_011595</name>
</gene>
<dbReference type="EMBL" id="CP136508">
    <property type="protein sequence ID" value="WUR15713.1"/>
    <property type="molecule type" value="Genomic_DNA"/>
</dbReference>
<name>A0ABZ1USQ0_9BURK</name>
<dbReference type="InterPro" id="IPR014915">
    <property type="entry name" value="Phage_TLS_TfmB"/>
</dbReference>
<protein>
    <submittedName>
        <fullName evidence="1">DUF1799 domain-containing protein</fullName>
    </submittedName>
</protein>
<proteinExistence type="predicted"/>
<reference evidence="1 2" key="1">
    <citation type="journal article" date="2019" name="Int. J. Syst. Evol. Microbiol.">
        <title>The Draft Whole-Genome Sequence of the Antibiotic Producer Empedobacter haloabium ATCC 31962 Provides Indications for Its Taxonomic Reclassification.</title>
        <authorList>
            <person name="Miess H."/>
            <person name="Arlt P."/>
            <person name="Apel A.K."/>
            <person name="Weber T."/>
            <person name="Nieselt K."/>
            <person name="Hanssen F."/>
            <person name="Czemmel S."/>
            <person name="Nahnsen S."/>
            <person name="Gross H."/>
        </authorList>
    </citation>
    <scope>NUCLEOTIDE SEQUENCE [LARGE SCALE GENOMIC DNA]</scope>
    <source>
        <strain evidence="1 2">ATCC 31962</strain>
    </source>
</reference>
<dbReference type="Pfam" id="PF08809">
    <property type="entry name" value="DUF1799"/>
    <property type="match status" value="1"/>
</dbReference>
<sequence length="95" mass="10850">MYEKQPSVEELAAWGLTPEDVATVVDVWAENAPVVRLFQTLRTQWYMGMGGATGLRYLVAFHKMDRMDLSEDEYADMEADVRVMEYAALDAMHSK</sequence>